<dbReference type="WBParaSite" id="PTRK_0000526100.1">
    <property type="protein sequence ID" value="PTRK_0000526100.1"/>
    <property type="gene ID" value="PTRK_0000526100"/>
</dbReference>
<accession>A0A0N4ZCK8</accession>
<dbReference type="PRINTS" id="PR00625">
    <property type="entry name" value="JDOMAIN"/>
</dbReference>
<dbReference type="GO" id="GO:0005737">
    <property type="term" value="C:cytoplasm"/>
    <property type="evidence" value="ECO:0007669"/>
    <property type="project" value="TreeGrafter"/>
</dbReference>
<dbReference type="InterPro" id="IPR036869">
    <property type="entry name" value="J_dom_sf"/>
</dbReference>
<dbReference type="AlphaFoldDB" id="A0A0N4ZCK8"/>
<keyword evidence="1" id="KW-0143">Chaperone</keyword>
<keyword evidence="3" id="KW-1185">Reference proteome</keyword>
<dbReference type="SUPFAM" id="SSF46565">
    <property type="entry name" value="Chaperone J-domain"/>
    <property type="match status" value="1"/>
</dbReference>
<dbReference type="Pfam" id="PF00226">
    <property type="entry name" value="DnaJ"/>
    <property type="match status" value="1"/>
</dbReference>
<organism evidence="3 4">
    <name type="scientific">Parastrongyloides trichosuri</name>
    <name type="common">Possum-specific nematode worm</name>
    <dbReference type="NCBI Taxonomy" id="131310"/>
    <lineage>
        <taxon>Eukaryota</taxon>
        <taxon>Metazoa</taxon>
        <taxon>Ecdysozoa</taxon>
        <taxon>Nematoda</taxon>
        <taxon>Chromadorea</taxon>
        <taxon>Rhabditida</taxon>
        <taxon>Tylenchina</taxon>
        <taxon>Panagrolaimomorpha</taxon>
        <taxon>Strongyloidoidea</taxon>
        <taxon>Strongyloididae</taxon>
        <taxon>Parastrongyloides</taxon>
    </lineage>
</organism>
<dbReference type="CDD" id="cd06257">
    <property type="entry name" value="DnaJ"/>
    <property type="match status" value="1"/>
</dbReference>
<dbReference type="Proteomes" id="UP000038045">
    <property type="component" value="Unplaced"/>
</dbReference>
<dbReference type="InterPro" id="IPR029827">
    <property type="entry name" value="JDP1-like"/>
</dbReference>
<dbReference type="InterPro" id="IPR001623">
    <property type="entry name" value="DnaJ_domain"/>
</dbReference>
<evidence type="ECO:0000313" key="4">
    <source>
        <dbReference type="WBParaSite" id="PTRK_0000526100.1"/>
    </source>
</evidence>
<evidence type="ECO:0000256" key="1">
    <source>
        <dbReference type="ARBA" id="ARBA00023186"/>
    </source>
</evidence>
<name>A0A0N4ZCK8_PARTI</name>
<proteinExistence type="predicted"/>
<evidence type="ECO:0000313" key="3">
    <source>
        <dbReference type="Proteomes" id="UP000038045"/>
    </source>
</evidence>
<dbReference type="PROSITE" id="PS50076">
    <property type="entry name" value="DNAJ_2"/>
    <property type="match status" value="1"/>
</dbReference>
<dbReference type="SMART" id="SM00271">
    <property type="entry name" value="DnaJ"/>
    <property type="match status" value="1"/>
</dbReference>
<dbReference type="PANTHER" id="PTHR44500">
    <property type="entry name" value="DNAJ HOMOLOG SUBFAMILY C MEMBER 12"/>
    <property type="match status" value="1"/>
</dbReference>
<evidence type="ECO:0000259" key="2">
    <source>
        <dbReference type="PROSITE" id="PS50076"/>
    </source>
</evidence>
<reference evidence="4" key="1">
    <citation type="submission" date="2017-02" db="UniProtKB">
        <authorList>
            <consortium name="WormBaseParasite"/>
        </authorList>
    </citation>
    <scope>IDENTIFICATION</scope>
</reference>
<feature type="domain" description="J" evidence="2">
    <location>
        <begin position="4"/>
        <end position="67"/>
    </location>
</feature>
<protein>
    <submittedName>
        <fullName evidence="4">J domain-containing protein</fullName>
    </submittedName>
</protein>
<dbReference type="Gene3D" id="1.10.287.110">
    <property type="entry name" value="DnaJ domain"/>
    <property type="match status" value="1"/>
</dbReference>
<dbReference type="STRING" id="131310.A0A0N4ZCK8"/>
<sequence>MSETLYDILNCDKSSTKEQILAEYKQLAKKYHPDKCVPDLAEHFKKIQYAKDILTDDNKRHFYDVYFELGFSMPIEQWMENFDKYKQTLHWRAEKPQPSLMSSVKDDTSQLPKQQINSTNNTIWSKRECNPTINAFRNYQI</sequence>
<dbReference type="PANTHER" id="PTHR44500:SF1">
    <property type="entry name" value="DNAJ HOMOLOG SUBFAMILY C MEMBER 12"/>
    <property type="match status" value="1"/>
</dbReference>